<evidence type="ECO:0000313" key="3">
    <source>
        <dbReference type="Proteomes" id="UP001140949"/>
    </source>
</evidence>
<feature type="region of interest" description="Disordered" evidence="1">
    <location>
        <begin position="150"/>
        <end position="243"/>
    </location>
</feature>
<reference evidence="2" key="1">
    <citation type="journal article" date="2023" name="GigaByte">
        <title>Genome assembly of the bearded iris, Iris pallida Lam.</title>
        <authorList>
            <person name="Bruccoleri R.E."/>
            <person name="Oakeley E.J."/>
            <person name="Faust A.M.E."/>
            <person name="Altorfer M."/>
            <person name="Dessus-Babus S."/>
            <person name="Burckhardt D."/>
            <person name="Oertli M."/>
            <person name="Naumann U."/>
            <person name="Petersen F."/>
            <person name="Wong J."/>
        </authorList>
    </citation>
    <scope>NUCLEOTIDE SEQUENCE</scope>
    <source>
        <strain evidence="2">GSM-AAB239-AS_SAM_17_03QT</strain>
    </source>
</reference>
<keyword evidence="3" id="KW-1185">Reference proteome</keyword>
<sequence length="421" mass="46024">MDESWRMSIGDGFAHNSSARRRSIEKERIRMSPADVVPADDHDHDEDEDFLDVFGGPPRILRHRRSAAGFYKEVFSPPLAAAAEAAGTGRRNLPGFCIPPATNNNTSTSTSSRSLVRTEDGFYDDIFGSSHCIINTAAAAAVAAVVPARDRRSTTKSGSGNNCQSWSNSSSDRDYSSTSYLINSHPRANPRSSTIVHHRDRDDATLSSFASKLRPITIPTRQHDSSSQPSTLSGGGEEGSSSRTVPISNIHFSCLEDLAENKAAGTTTADFFPRYLHRPDADFSYSVSPSAETRRRSYYCPNCRRKPSDQMANNNMYHFSGGGSPSSVASSAVLEPMTPTAPIKLRELEKKVVVEVKREIARSFVGHRSVRETEGAAALDEAIAWARGKFWSHQASDITSDEILEFSEEAKGISKEEPSLN</sequence>
<dbReference type="AlphaFoldDB" id="A0AAX6G0Q0"/>
<protein>
    <submittedName>
        <fullName evidence="2">Uncharacterized protein</fullName>
    </submittedName>
</protein>
<evidence type="ECO:0000256" key="1">
    <source>
        <dbReference type="SAM" id="MobiDB-lite"/>
    </source>
</evidence>
<comment type="caution">
    <text evidence="2">The sequence shown here is derived from an EMBL/GenBank/DDBJ whole genome shotgun (WGS) entry which is preliminary data.</text>
</comment>
<reference evidence="2" key="2">
    <citation type="submission" date="2023-04" db="EMBL/GenBank/DDBJ databases">
        <authorList>
            <person name="Bruccoleri R.E."/>
            <person name="Oakeley E.J."/>
            <person name="Faust A.-M."/>
            <person name="Dessus-Babus S."/>
            <person name="Altorfer M."/>
            <person name="Burckhardt D."/>
            <person name="Oertli M."/>
            <person name="Naumann U."/>
            <person name="Petersen F."/>
            <person name="Wong J."/>
        </authorList>
    </citation>
    <scope>NUCLEOTIDE SEQUENCE</scope>
    <source>
        <strain evidence="2">GSM-AAB239-AS_SAM_17_03QT</strain>
        <tissue evidence="2">Leaf</tissue>
    </source>
</reference>
<gene>
    <name evidence="2" type="ORF">M6B38_388565</name>
</gene>
<evidence type="ECO:0000313" key="2">
    <source>
        <dbReference type="EMBL" id="KAJ6822274.1"/>
    </source>
</evidence>
<accession>A0AAX6G0Q0</accession>
<dbReference type="EMBL" id="JANAVB010024400">
    <property type="protein sequence ID" value="KAJ6822274.1"/>
    <property type="molecule type" value="Genomic_DNA"/>
</dbReference>
<proteinExistence type="predicted"/>
<name>A0AAX6G0Q0_IRIPA</name>
<dbReference type="Proteomes" id="UP001140949">
    <property type="component" value="Unassembled WGS sequence"/>
</dbReference>
<organism evidence="2 3">
    <name type="scientific">Iris pallida</name>
    <name type="common">Sweet iris</name>
    <dbReference type="NCBI Taxonomy" id="29817"/>
    <lineage>
        <taxon>Eukaryota</taxon>
        <taxon>Viridiplantae</taxon>
        <taxon>Streptophyta</taxon>
        <taxon>Embryophyta</taxon>
        <taxon>Tracheophyta</taxon>
        <taxon>Spermatophyta</taxon>
        <taxon>Magnoliopsida</taxon>
        <taxon>Liliopsida</taxon>
        <taxon>Asparagales</taxon>
        <taxon>Iridaceae</taxon>
        <taxon>Iridoideae</taxon>
        <taxon>Irideae</taxon>
        <taxon>Iris</taxon>
    </lineage>
</organism>
<feature type="region of interest" description="Disordered" evidence="1">
    <location>
        <begin position="1"/>
        <end position="45"/>
    </location>
</feature>
<feature type="compositionally biased region" description="Low complexity" evidence="1">
    <location>
        <begin position="157"/>
        <end position="170"/>
    </location>
</feature>